<evidence type="ECO:0000256" key="3">
    <source>
        <dbReference type="ARBA" id="ARBA00023015"/>
    </source>
</evidence>
<dbReference type="GO" id="GO:0003677">
    <property type="term" value="F:DNA binding"/>
    <property type="evidence" value="ECO:0007669"/>
    <property type="project" value="UniProtKB-KW"/>
</dbReference>
<dbReference type="STRING" id="399739.Pmen_3748"/>
<dbReference type="Gene3D" id="3.90.1150.10">
    <property type="entry name" value="Aspartate Aminotransferase, domain 1"/>
    <property type="match status" value="1"/>
</dbReference>
<dbReference type="CDD" id="cd07377">
    <property type="entry name" value="WHTH_GntR"/>
    <property type="match status" value="1"/>
</dbReference>
<keyword evidence="5" id="KW-0804">Transcription</keyword>
<accession>A4XYT0</accession>
<dbReference type="InterPro" id="IPR015422">
    <property type="entry name" value="PyrdxlP-dep_Trfase_small"/>
</dbReference>
<comment type="similarity">
    <text evidence="1">In the C-terminal section; belongs to the class-I pyridoxal-phosphate-dependent aminotransferase family.</text>
</comment>
<keyword evidence="3" id="KW-0805">Transcription regulation</keyword>
<evidence type="ECO:0000259" key="6">
    <source>
        <dbReference type="PROSITE" id="PS50949"/>
    </source>
</evidence>
<reference evidence="7" key="1">
    <citation type="submission" date="2007-04" db="EMBL/GenBank/DDBJ databases">
        <title>Complete sequence of Pseudomonas mendocina ymp.</title>
        <authorList>
            <consortium name="US DOE Joint Genome Institute"/>
            <person name="Copeland A."/>
            <person name="Lucas S."/>
            <person name="Lapidus A."/>
            <person name="Barry K."/>
            <person name="Glavina del Rio T."/>
            <person name="Dalin E."/>
            <person name="Tice H."/>
            <person name="Pitluck S."/>
            <person name="Kiss H."/>
            <person name="Brettin T."/>
            <person name="Detter J.C."/>
            <person name="Bruce D."/>
            <person name="Han C."/>
            <person name="Schmutz J."/>
            <person name="Larimer F."/>
            <person name="Land M."/>
            <person name="Hauser L."/>
            <person name="Kyrpides N."/>
            <person name="Mikhailova N."/>
            <person name="Hersman L."/>
            <person name="Dubois J."/>
            <person name="Maurice P."/>
            <person name="Richardson P."/>
        </authorList>
    </citation>
    <scope>NUCLEOTIDE SEQUENCE [LARGE SCALE GENOMIC DNA]</scope>
    <source>
        <strain evidence="7">Ymp</strain>
    </source>
</reference>
<evidence type="ECO:0000256" key="1">
    <source>
        <dbReference type="ARBA" id="ARBA00005384"/>
    </source>
</evidence>
<dbReference type="GO" id="GO:0003700">
    <property type="term" value="F:DNA-binding transcription factor activity"/>
    <property type="evidence" value="ECO:0007669"/>
    <property type="project" value="InterPro"/>
</dbReference>
<dbReference type="eggNOG" id="COG1167">
    <property type="taxonomic scope" value="Bacteria"/>
</dbReference>
<feature type="domain" description="HTH gntR-type" evidence="6">
    <location>
        <begin position="28"/>
        <end position="96"/>
    </location>
</feature>
<dbReference type="InterPro" id="IPR000524">
    <property type="entry name" value="Tscrpt_reg_HTH_GntR"/>
</dbReference>
<dbReference type="SUPFAM" id="SSF53383">
    <property type="entry name" value="PLP-dependent transferases"/>
    <property type="match status" value="1"/>
</dbReference>
<dbReference type="SUPFAM" id="SSF46785">
    <property type="entry name" value="Winged helix' DNA-binding domain"/>
    <property type="match status" value="1"/>
</dbReference>
<evidence type="ECO:0000256" key="2">
    <source>
        <dbReference type="ARBA" id="ARBA00022898"/>
    </source>
</evidence>
<keyword evidence="4" id="KW-0238">DNA-binding</keyword>
<dbReference type="Gene3D" id="1.10.10.10">
    <property type="entry name" value="Winged helix-like DNA-binding domain superfamily/Winged helix DNA-binding domain"/>
    <property type="match status" value="1"/>
</dbReference>
<dbReference type="GO" id="GO:0030170">
    <property type="term" value="F:pyridoxal phosphate binding"/>
    <property type="evidence" value="ECO:0007669"/>
    <property type="project" value="InterPro"/>
</dbReference>
<dbReference type="SMART" id="SM00345">
    <property type="entry name" value="HTH_GNTR"/>
    <property type="match status" value="1"/>
</dbReference>
<dbReference type="EMBL" id="CP000680">
    <property type="protein sequence ID" value="ABP86496.1"/>
    <property type="molecule type" value="Genomic_DNA"/>
</dbReference>
<dbReference type="AlphaFoldDB" id="A4XYT0"/>
<dbReference type="CDD" id="cd00609">
    <property type="entry name" value="AAT_like"/>
    <property type="match status" value="1"/>
</dbReference>
<dbReference type="InterPro" id="IPR036388">
    <property type="entry name" value="WH-like_DNA-bd_sf"/>
</dbReference>
<keyword evidence="2" id="KW-0663">Pyridoxal phosphate</keyword>
<dbReference type="InterPro" id="IPR036390">
    <property type="entry name" value="WH_DNA-bd_sf"/>
</dbReference>
<name>A4XYT0_ECTM1</name>
<dbReference type="InterPro" id="IPR015421">
    <property type="entry name" value="PyrdxlP-dep_Trfase_major"/>
</dbReference>
<evidence type="ECO:0000256" key="5">
    <source>
        <dbReference type="ARBA" id="ARBA00023163"/>
    </source>
</evidence>
<dbReference type="Pfam" id="PF00392">
    <property type="entry name" value="GntR"/>
    <property type="match status" value="1"/>
</dbReference>
<dbReference type="Pfam" id="PF00155">
    <property type="entry name" value="Aminotran_1_2"/>
    <property type="match status" value="1"/>
</dbReference>
<dbReference type="KEGG" id="pmy:Pmen_3748"/>
<protein>
    <submittedName>
        <fullName evidence="7">Transcriptional regulator, GntR family</fullName>
    </submittedName>
</protein>
<dbReference type="PANTHER" id="PTHR46577:SF1">
    <property type="entry name" value="HTH-TYPE TRANSCRIPTIONAL REGULATORY PROTEIN GABR"/>
    <property type="match status" value="1"/>
</dbReference>
<sequence length="463" mass="49776">MLVRRIVWVNLYIAWQTMWLPDLQDSALPTYLALVEAIATAIGRGELKPGERLPPQRRLAWTLGINPSTVMLAYREAARRHLVSGEVGRGTYVLAGSREASLFRLKQPAAQGELIDLSTNVPVHDPDNRDLSASLAALAARGELDALQAYPSAALVERAHLAGATWLRRRGLELAPNGLLLCAGAQQGVSAALLALCEAGEPILVERYTAPGIKAAARQLRLPLHGVAMDERGILPDDLDRQARATGARVAVLTPCLQNPTGASLDTERRAAIAEVARRRGLWIVEDDVYGVLGSAAPLAVQVPERCLLISSLSKSVAPGLRLGFIAGAPELLERIDPEAQATRWAVTPLSLALACEWVESGVAERRLAWQIEELQQRWRLAARVLGPRMPQGRAVAPHLWLDGAPPTGLAEACRQHGVEVVPAEVFAVEANPGHAVRVSLAAAASRVELKRALEGIVAAWPV</sequence>
<dbReference type="InterPro" id="IPR015424">
    <property type="entry name" value="PyrdxlP-dep_Trfase"/>
</dbReference>
<gene>
    <name evidence="7" type="ordered locus">Pmen_3748</name>
</gene>
<dbReference type="PANTHER" id="PTHR46577">
    <property type="entry name" value="HTH-TYPE TRANSCRIPTIONAL REGULATORY PROTEIN GABR"/>
    <property type="match status" value="1"/>
</dbReference>
<dbReference type="Gene3D" id="3.40.640.10">
    <property type="entry name" value="Type I PLP-dependent aspartate aminotransferase-like (Major domain)"/>
    <property type="match status" value="1"/>
</dbReference>
<proteinExistence type="inferred from homology"/>
<dbReference type="InterPro" id="IPR004839">
    <property type="entry name" value="Aminotransferase_I/II_large"/>
</dbReference>
<dbReference type="PROSITE" id="PS50949">
    <property type="entry name" value="HTH_GNTR"/>
    <property type="match status" value="1"/>
</dbReference>
<organism evidence="7">
    <name type="scientific">Ectopseudomonas mendocina (strain ymp)</name>
    <name type="common">Pseudomonas mendocina</name>
    <dbReference type="NCBI Taxonomy" id="399739"/>
    <lineage>
        <taxon>Bacteria</taxon>
        <taxon>Pseudomonadati</taxon>
        <taxon>Pseudomonadota</taxon>
        <taxon>Gammaproteobacteria</taxon>
        <taxon>Pseudomonadales</taxon>
        <taxon>Pseudomonadaceae</taxon>
        <taxon>Ectopseudomonas</taxon>
    </lineage>
</organism>
<evidence type="ECO:0000313" key="7">
    <source>
        <dbReference type="EMBL" id="ABP86496.1"/>
    </source>
</evidence>
<dbReference type="InterPro" id="IPR051446">
    <property type="entry name" value="HTH_trans_reg/aminotransferase"/>
</dbReference>
<evidence type="ECO:0000256" key="4">
    <source>
        <dbReference type="ARBA" id="ARBA00023125"/>
    </source>
</evidence>
<dbReference type="HOGENOM" id="CLU_017584_0_0_6"/>